<dbReference type="Proteomes" id="UP000192360">
    <property type="component" value="Unassembled WGS sequence"/>
</dbReference>
<evidence type="ECO:0000256" key="3">
    <source>
        <dbReference type="ARBA" id="ARBA00023002"/>
    </source>
</evidence>
<keyword evidence="3" id="KW-0560">Oxidoreductase</keyword>
<dbReference type="CDD" id="cd02149">
    <property type="entry name" value="NfsB-like"/>
    <property type="match status" value="1"/>
</dbReference>
<dbReference type="InterPro" id="IPR000415">
    <property type="entry name" value="Nitroreductase-like"/>
</dbReference>
<evidence type="ECO:0000259" key="4">
    <source>
        <dbReference type="Pfam" id="PF00881"/>
    </source>
</evidence>
<dbReference type="STRING" id="504486.SAMN05660703_0039"/>
<dbReference type="InterPro" id="IPR033878">
    <property type="entry name" value="NfsB-like"/>
</dbReference>
<name>A0A1W1Y623_9FLAO</name>
<dbReference type="Pfam" id="PF00881">
    <property type="entry name" value="Nitroreductase"/>
    <property type="match status" value="1"/>
</dbReference>
<keyword evidence="2" id="KW-0521">NADP</keyword>
<dbReference type="PANTHER" id="PTHR43673">
    <property type="entry name" value="NAD(P)H NITROREDUCTASE YDGI-RELATED"/>
    <property type="match status" value="1"/>
</dbReference>
<proteinExistence type="inferred from homology"/>
<dbReference type="InterPro" id="IPR029479">
    <property type="entry name" value="Nitroreductase"/>
</dbReference>
<dbReference type="Gene3D" id="3.40.109.10">
    <property type="entry name" value="NADH Oxidase"/>
    <property type="match status" value="1"/>
</dbReference>
<dbReference type="SUPFAM" id="SSF55469">
    <property type="entry name" value="FMN-dependent nitroreductase-like"/>
    <property type="match status" value="1"/>
</dbReference>
<evidence type="ECO:0000313" key="6">
    <source>
        <dbReference type="Proteomes" id="UP000192360"/>
    </source>
</evidence>
<dbReference type="PANTHER" id="PTHR43673:SF10">
    <property type="entry name" value="NADH DEHYDROGENASE_NAD(P)H NITROREDUCTASE XCC3605-RELATED"/>
    <property type="match status" value="1"/>
</dbReference>
<gene>
    <name evidence="5" type="ORF">SAMN05660703_0039</name>
</gene>
<evidence type="ECO:0000313" key="5">
    <source>
        <dbReference type="EMBL" id="SMC31584.1"/>
    </source>
</evidence>
<dbReference type="GO" id="GO:0016491">
    <property type="term" value="F:oxidoreductase activity"/>
    <property type="evidence" value="ECO:0007669"/>
    <property type="project" value="UniProtKB-KW"/>
</dbReference>
<evidence type="ECO:0000256" key="1">
    <source>
        <dbReference type="ARBA" id="ARBA00007118"/>
    </source>
</evidence>
<keyword evidence="6" id="KW-1185">Reference proteome</keyword>
<dbReference type="AlphaFoldDB" id="A0A1W1Y623"/>
<sequence length="210" mass="23581">MSTYINSLNWRYATKKFDATKKVSNKDLDTILEAASLTPTSYGLQPFKIIVIENPEIREKLKPFAWGQSQITEASHLIAIVNFTTFGDELIDDYLANIGATRGIPTEGLKGYADFMKSKLTPLSDDQKAIWTAKQTYIALGNILSAAAELKIDTCPMEGFDANEFNNILGLTDKNLNTSVLISIGYRAEEDQTQHYKKVRKSKEKLIQYI</sequence>
<reference evidence="5 6" key="1">
    <citation type="submission" date="2017-04" db="EMBL/GenBank/DDBJ databases">
        <authorList>
            <person name="Afonso C.L."/>
            <person name="Miller P.J."/>
            <person name="Scott M.A."/>
            <person name="Spackman E."/>
            <person name="Goraichik I."/>
            <person name="Dimitrov K.M."/>
            <person name="Suarez D.L."/>
            <person name="Swayne D.E."/>
        </authorList>
    </citation>
    <scope>NUCLEOTIDE SEQUENCE [LARGE SCALE GENOMIC DNA]</scope>
    <source>
        <strain evidence="5 6">DSM 21164</strain>
    </source>
</reference>
<organism evidence="5 6">
    <name type="scientific">Cellulophaga tyrosinoxydans</name>
    <dbReference type="NCBI Taxonomy" id="504486"/>
    <lineage>
        <taxon>Bacteria</taxon>
        <taxon>Pseudomonadati</taxon>
        <taxon>Bacteroidota</taxon>
        <taxon>Flavobacteriia</taxon>
        <taxon>Flavobacteriales</taxon>
        <taxon>Flavobacteriaceae</taxon>
        <taxon>Cellulophaga</taxon>
    </lineage>
</organism>
<feature type="domain" description="Nitroreductase" evidence="4">
    <location>
        <begin position="9"/>
        <end position="186"/>
    </location>
</feature>
<dbReference type="OrthoDB" id="9809288at2"/>
<evidence type="ECO:0000256" key="2">
    <source>
        <dbReference type="ARBA" id="ARBA00022857"/>
    </source>
</evidence>
<protein>
    <submittedName>
        <fullName evidence="5">Nitroreductase</fullName>
    </submittedName>
</protein>
<dbReference type="EMBL" id="FWXO01000001">
    <property type="protein sequence ID" value="SMC31584.1"/>
    <property type="molecule type" value="Genomic_DNA"/>
</dbReference>
<dbReference type="RefSeq" id="WP_084059291.1">
    <property type="nucleotide sequence ID" value="NZ_FWXO01000001.1"/>
</dbReference>
<comment type="similarity">
    <text evidence="1">Belongs to the nitroreductase family.</text>
</comment>
<accession>A0A1W1Y623</accession>